<dbReference type="CDD" id="cd01045">
    <property type="entry name" value="Ferritin_like_AB"/>
    <property type="match status" value="1"/>
</dbReference>
<dbReference type="GO" id="GO:0046872">
    <property type="term" value="F:metal ion binding"/>
    <property type="evidence" value="ECO:0007669"/>
    <property type="project" value="InterPro"/>
</dbReference>
<dbReference type="OrthoDB" id="9792569at2"/>
<sequence>MNNWKFAIDMELDGEKYYREQANINKDNGLNVVCLMLAEDEKKHAQILTDKMNEKSFQLIESDTLLKAKNIFEGIGNIKTEGKEISSQLDFYRIATEKEKQSIDLYKEYLAKATANEEKELFEYLIEQEKHHYEVLDNIASLLLKPEEWVENAEFGIRKEY</sequence>
<dbReference type="EMBL" id="FOJI01000005">
    <property type="protein sequence ID" value="SEW15114.1"/>
    <property type="molecule type" value="Genomic_DNA"/>
</dbReference>
<dbReference type="SUPFAM" id="SSF47240">
    <property type="entry name" value="Ferritin-like"/>
    <property type="match status" value="1"/>
</dbReference>
<keyword evidence="3" id="KW-1185">Reference proteome</keyword>
<dbReference type="Gene3D" id="1.20.1260.10">
    <property type="match status" value="1"/>
</dbReference>
<dbReference type="STRING" id="99656.SAMN05421659_105169"/>
<dbReference type="Proteomes" id="UP000199701">
    <property type="component" value="Unassembled WGS sequence"/>
</dbReference>
<dbReference type="Pfam" id="PF02915">
    <property type="entry name" value="Rubrerythrin"/>
    <property type="match status" value="1"/>
</dbReference>
<protein>
    <submittedName>
        <fullName evidence="2">Rubrerythrin</fullName>
    </submittedName>
</protein>
<dbReference type="AlphaFoldDB" id="A0A1I0PKZ6"/>
<dbReference type="InterPro" id="IPR012347">
    <property type="entry name" value="Ferritin-like"/>
</dbReference>
<dbReference type="GO" id="GO:0016491">
    <property type="term" value="F:oxidoreductase activity"/>
    <property type="evidence" value="ECO:0007669"/>
    <property type="project" value="InterPro"/>
</dbReference>
<dbReference type="InterPro" id="IPR009078">
    <property type="entry name" value="Ferritin-like_SF"/>
</dbReference>
<gene>
    <name evidence="2" type="ORF">SAMN05421659_105169</name>
</gene>
<evidence type="ECO:0000259" key="1">
    <source>
        <dbReference type="Pfam" id="PF02915"/>
    </source>
</evidence>
<reference evidence="2 3" key="1">
    <citation type="submission" date="2016-10" db="EMBL/GenBank/DDBJ databases">
        <authorList>
            <person name="de Groot N.N."/>
        </authorList>
    </citation>
    <scope>NUCLEOTIDE SEQUENCE [LARGE SCALE GENOMIC DNA]</scope>
    <source>
        <strain evidence="2 3">DSM 9179</strain>
    </source>
</reference>
<name>A0A1I0PKZ6_9FIRM</name>
<organism evidence="2 3">
    <name type="scientific">[Clostridium] fimetarium</name>
    <dbReference type="NCBI Taxonomy" id="99656"/>
    <lineage>
        <taxon>Bacteria</taxon>
        <taxon>Bacillati</taxon>
        <taxon>Bacillota</taxon>
        <taxon>Clostridia</taxon>
        <taxon>Lachnospirales</taxon>
        <taxon>Lachnospiraceae</taxon>
    </lineage>
</organism>
<dbReference type="RefSeq" id="WP_092452688.1">
    <property type="nucleotide sequence ID" value="NZ_FOJI01000005.1"/>
</dbReference>
<proteinExistence type="predicted"/>
<feature type="domain" description="Rubrerythrin diiron-binding" evidence="1">
    <location>
        <begin position="5"/>
        <end position="138"/>
    </location>
</feature>
<evidence type="ECO:0000313" key="2">
    <source>
        <dbReference type="EMBL" id="SEW15114.1"/>
    </source>
</evidence>
<dbReference type="InterPro" id="IPR003251">
    <property type="entry name" value="Rr_diiron-bd_dom"/>
</dbReference>
<evidence type="ECO:0000313" key="3">
    <source>
        <dbReference type="Proteomes" id="UP000199701"/>
    </source>
</evidence>
<accession>A0A1I0PKZ6</accession>